<protein>
    <submittedName>
        <fullName evidence="1">Uncharacterized protein</fullName>
    </submittedName>
</protein>
<dbReference type="AlphaFoldDB" id="A0A420HC18"/>
<dbReference type="Proteomes" id="UP000286134">
    <property type="component" value="Unassembled WGS sequence"/>
</dbReference>
<gene>
    <name evidence="1" type="ORF">OnM2_093027</name>
</gene>
<reference evidence="1 2" key="1">
    <citation type="journal article" date="2018" name="BMC Genomics">
        <title>Comparative genome analyses reveal sequence features reflecting distinct modes of host-adaptation between dicot and monocot powdery mildew.</title>
        <authorList>
            <person name="Wu Y."/>
            <person name="Ma X."/>
            <person name="Pan Z."/>
            <person name="Kale S.D."/>
            <person name="Song Y."/>
            <person name="King H."/>
            <person name="Zhang Q."/>
            <person name="Presley C."/>
            <person name="Deng X."/>
            <person name="Wei C.I."/>
            <person name="Xiao S."/>
        </authorList>
    </citation>
    <scope>NUCLEOTIDE SEQUENCE [LARGE SCALE GENOMIC DNA]</scope>
    <source>
        <strain evidence="1">UMSG2</strain>
    </source>
</reference>
<name>A0A420HC18_9PEZI</name>
<keyword evidence="2" id="KW-1185">Reference proteome</keyword>
<evidence type="ECO:0000313" key="1">
    <source>
        <dbReference type="EMBL" id="RKF54945.1"/>
    </source>
</evidence>
<sequence length="71" mass="7801">MIIFTLGEADEYESLSESIEECIDKIKNNNEQDSNEINLRDLGLPVSVSIGEILLSNSCQVSRGDIKNAGK</sequence>
<evidence type="ECO:0000313" key="2">
    <source>
        <dbReference type="Proteomes" id="UP000286134"/>
    </source>
</evidence>
<dbReference type="EMBL" id="MCFK01009366">
    <property type="protein sequence ID" value="RKF54945.1"/>
    <property type="molecule type" value="Genomic_DNA"/>
</dbReference>
<organism evidence="1 2">
    <name type="scientific">Erysiphe neolycopersici</name>
    <dbReference type="NCBI Taxonomy" id="212602"/>
    <lineage>
        <taxon>Eukaryota</taxon>
        <taxon>Fungi</taxon>
        <taxon>Dikarya</taxon>
        <taxon>Ascomycota</taxon>
        <taxon>Pezizomycotina</taxon>
        <taxon>Leotiomycetes</taxon>
        <taxon>Erysiphales</taxon>
        <taxon>Erysiphaceae</taxon>
        <taxon>Erysiphe</taxon>
    </lineage>
</organism>
<proteinExistence type="predicted"/>
<comment type="caution">
    <text evidence="1">The sequence shown here is derived from an EMBL/GenBank/DDBJ whole genome shotgun (WGS) entry which is preliminary data.</text>
</comment>
<accession>A0A420HC18</accession>